<evidence type="ECO:0000256" key="2">
    <source>
        <dbReference type="ARBA" id="ARBA00007706"/>
    </source>
</evidence>
<keyword evidence="16" id="KW-1185">Reference proteome</keyword>
<dbReference type="InParanoid" id="A0A251VUN0"/>
<evidence type="ECO:0000256" key="4">
    <source>
        <dbReference type="ARBA" id="ARBA00022679"/>
    </source>
</evidence>
<dbReference type="Pfam" id="PF03360">
    <property type="entry name" value="Glyco_transf_43"/>
    <property type="match status" value="1"/>
</dbReference>
<comment type="similarity">
    <text evidence="2 12">Belongs to the glycosyltransferase 43 family.</text>
</comment>
<keyword evidence="9" id="KW-0472">Membrane</keyword>
<dbReference type="STRING" id="4232.A0A251VUN0"/>
<evidence type="ECO:0000313" key="16">
    <source>
        <dbReference type="Proteomes" id="UP000215914"/>
    </source>
</evidence>
<evidence type="ECO:0000256" key="13">
    <source>
        <dbReference type="SAM" id="MobiDB-lite"/>
    </source>
</evidence>
<evidence type="ECO:0000256" key="11">
    <source>
        <dbReference type="ARBA" id="ARBA00023316"/>
    </source>
</evidence>
<keyword evidence="4 12" id="KW-0808">Transferase</keyword>
<organism evidence="15 16">
    <name type="scientific">Helianthus annuus</name>
    <name type="common">Common sunflower</name>
    <dbReference type="NCBI Taxonomy" id="4232"/>
    <lineage>
        <taxon>Eukaryota</taxon>
        <taxon>Viridiplantae</taxon>
        <taxon>Streptophyta</taxon>
        <taxon>Embryophyta</taxon>
        <taxon>Tracheophyta</taxon>
        <taxon>Spermatophyta</taxon>
        <taxon>Magnoliopsida</taxon>
        <taxon>eudicotyledons</taxon>
        <taxon>Gunneridae</taxon>
        <taxon>Pentapetalae</taxon>
        <taxon>asterids</taxon>
        <taxon>campanulids</taxon>
        <taxon>Asterales</taxon>
        <taxon>Asteraceae</taxon>
        <taxon>Asteroideae</taxon>
        <taxon>Heliantheae alliance</taxon>
        <taxon>Heliantheae</taxon>
        <taxon>Helianthus</taxon>
    </lineage>
</organism>
<evidence type="ECO:0000256" key="10">
    <source>
        <dbReference type="ARBA" id="ARBA00023180"/>
    </source>
</evidence>
<keyword evidence="3 14" id="KW-0328">Glycosyltransferase</keyword>
<dbReference type="PANTHER" id="PTHR10896">
    <property type="entry name" value="GALACTOSYLGALACTOSYLXYLOSYLPROTEIN 3-BETA-GLUCURONOSYLTRANSFERASE BETA-1,3-GLUCURONYLTRANSFERASE"/>
    <property type="match status" value="1"/>
</dbReference>
<dbReference type="EMBL" id="MNCJ02000329">
    <property type="protein sequence ID" value="KAF5769685.1"/>
    <property type="molecule type" value="Genomic_DNA"/>
</dbReference>
<evidence type="ECO:0000256" key="9">
    <source>
        <dbReference type="ARBA" id="ARBA00023136"/>
    </source>
</evidence>
<dbReference type="EMBL" id="CM007890">
    <property type="protein sequence ID" value="OTG38501.1"/>
    <property type="molecule type" value="Genomic_DNA"/>
</dbReference>
<keyword evidence="8 12" id="KW-0333">Golgi apparatus</keyword>
<dbReference type="InterPro" id="IPR005027">
    <property type="entry name" value="Glyco_trans_43"/>
</dbReference>
<dbReference type="SUPFAM" id="SSF53448">
    <property type="entry name" value="Nucleotide-diphospho-sugar transferases"/>
    <property type="match status" value="1"/>
</dbReference>
<evidence type="ECO:0000256" key="12">
    <source>
        <dbReference type="RuleBase" id="RU363127"/>
    </source>
</evidence>
<dbReference type="PANTHER" id="PTHR10896:SF17">
    <property type="entry name" value="BETA-1,4-XYLOSYLTRANSFERASE IRX14H-RELATED"/>
    <property type="match status" value="1"/>
</dbReference>
<proteinExistence type="inferred from homology"/>
<evidence type="ECO:0000256" key="6">
    <source>
        <dbReference type="ARBA" id="ARBA00022968"/>
    </source>
</evidence>
<dbReference type="GO" id="GO:0042285">
    <property type="term" value="F:xylosyltransferase activity"/>
    <property type="evidence" value="ECO:0000318"/>
    <property type="project" value="GO_Central"/>
</dbReference>
<dbReference type="InterPro" id="IPR029044">
    <property type="entry name" value="Nucleotide-diphossugar_trans"/>
</dbReference>
<dbReference type="GO" id="GO:0010417">
    <property type="term" value="P:glucuronoxylan biosynthetic process"/>
    <property type="evidence" value="ECO:0000318"/>
    <property type="project" value="GO_Central"/>
</dbReference>
<reference evidence="14" key="3">
    <citation type="submission" date="2020-06" db="EMBL/GenBank/DDBJ databases">
        <title>Helianthus annuus Genome sequencing and assembly Release 2.</title>
        <authorList>
            <person name="Gouzy J."/>
            <person name="Langlade N."/>
            <person name="Munos S."/>
        </authorList>
    </citation>
    <scope>NUCLEOTIDE SEQUENCE</scope>
    <source>
        <tissue evidence="14">Leaves</tissue>
    </source>
</reference>
<keyword evidence="10" id="KW-0325">Glycoprotein</keyword>
<accession>A0A251VUN0</accession>
<protein>
    <recommendedName>
        <fullName evidence="12">Glycosyltransferases</fullName>
        <ecNumber evidence="12">2.4.-.-</ecNumber>
    </recommendedName>
</protein>
<evidence type="ECO:0000256" key="7">
    <source>
        <dbReference type="ARBA" id="ARBA00022989"/>
    </source>
</evidence>
<evidence type="ECO:0000256" key="1">
    <source>
        <dbReference type="ARBA" id="ARBA00004323"/>
    </source>
</evidence>
<dbReference type="AlphaFoldDB" id="A0A251VUN0"/>
<comment type="function">
    <text evidence="12">Involved in the synthesis of glucuronoxylan hemicellulose in secondary cell walls.</text>
</comment>
<feature type="region of interest" description="Disordered" evidence="13">
    <location>
        <begin position="280"/>
        <end position="304"/>
    </location>
</feature>
<evidence type="ECO:0000256" key="8">
    <source>
        <dbReference type="ARBA" id="ARBA00023034"/>
    </source>
</evidence>
<keyword evidence="11 12" id="KW-0961">Cell wall biogenesis/degradation</keyword>
<dbReference type="Gramene" id="mRNA:HanXRQr2_Chr14g0651121">
    <property type="protein sequence ID" value="mRNA:HanXRQr2_Chr14g0651121"/>
    <property type="gene ID" value="HanXRQr2_Chr14g0651121"/>
</dbReference>
<dbReference type="GO" id="GO:0000139">
    <property type="term" value="C:Golgi membrane"/>
    <property type="evidence" value="ECO:0000318"/>
    <property type="project" value="GO_Central"/>
</dbReference>
<dbReference type="Gene3D" id="3.90.550.10">
    <property type="entry name" value="Spore Coat Polysaccharide Biosynthesis Protein SpsA, Chain A"/>
    <property type="match status" value="1"/>
</dbReference>
<name>A0A251VUN0_HELAN</name>
<reference evidence="14 16" key="1">
    <citation type="journal article" date="2017" name="Nature">
        <title>The sunflower genome provides insights into oil metabolism, flowering and Asterid evolution.</title>
        <authorList>
            <person name="Badouin H."/>
            <person name="Gouzy J."/>
            <person name="Grassa C.J."/>
            <person name="Murat F."/>
            <person name="Staton S.E."/>
            <person name="Cottret L."/>
            <person name="Lelandais-Briere C."/>
            <person name="Owens G.L."/>
            <person name="Carrere S."/>
            <person name="Mayjonade B."/>
            <person name="Legrand L."/>
            <person name="Gill N."/>
            <person name="Kane N.C."/>
            <person name="Bowers J.E."/>
            <person name="Hubner S."/>
            <person name="Bellec A."/>
            <person name="Berard A."/>
            <person name="Berges H."/>
            <person name="Blanchet N."/>
            <person name="Boniface M.C."/>
            <person name="Brunel D."/>
            <person name="Catrice O."/>
            <person name="Chaidir N."/>
            <person name="Claudel C."/>
            <person name="Donnadieu C."/>
            <person name="Faraut T."/>
            <person name="Fievet G."/>
            <person name="Helmstetter N."/>
            <person name="King M."/>
            <person name="Knapp S.J."/>
            <person name="Lai Z."/>
            <person name="Le Paslier M.C."/>
            <person name="Lippi Y."/>
            <person name="Lorenzon L."/>
            <person name="Mandel J.R."/>
            <person name="Marage G."/>
            <person name="Marchand G."/>
            <person name="Marquand E."/>
            <person name="Bret-Mestries E."/>
            <person name="Morien E."/>
            <person name="Nambeesan S."/>
            <person name="Nguyen T."/>
            <person name="Pegot-Espagnet P."/>
            <person name="Pouilly N."/>
            <person name="Raftis F."/>
            <person name="Sallet E."/>
            <person name="Schiex T."/>
            <person name="Thomas J."/>
            <person name="Vandecasteele C."/>
            <person name="Vares D."/>
            <person name="Vear F."/>
            <person name="Vautrin S."/>
            <person name="Crespi M."/>
            <person name="Mangin B."/>
            <person name="Burke J.M."/>
            <person name="Salse J."/>
            <person name="Munos S."/>
            <person name="Vincourt P."/>
            <person name="Rieseberg L.H."/>
            <person name="Langlade N.B."/>
        </authorList>
    </citation>
    <scope>NUCLEOTIDE SEQUENCE [LARGE SCALE GENOMIC DNA]</scope>
    <source>
        <strain evidence="16">cv. SF193</strain>
        <tissue evidence="14">Leaves</tissue>
    </source>
</reference>
<dbReference type="EC" id="2.4.-.-" evidence="12"/>
<keyword evidence="7" id="KW-1133">Transmembrane helix</keyword>
<dbReference type="FunFam" id="3.90.550.10:FF:000096">
    <property type="entry name" value="Glycosyltransferases"/>
    <property type="match status" value="1"/>
</dbReference>
<keyword evidence="6 12" id="KW-0735">Signal-anchor</keyword>
<gene>
    <name evidence="15" type="ORF">HannXRQ_Chr01g0030391</name>
    <name evidence="14" type="ORF">HanXRQr2_Chr14g0651121</name>
</gene>
<dbReference type="Proteomes" id="UP000215914">
    <property type="component" value="Chromosome 1"/>
</dbReference>
<dbReference type="OMA" id="DWDEWIL"/>
<reference evidence="15" key="2">
    <citation type="submission" date="2017-02" db="EMBL/GenBank/DDBJ databases">
        <title>Sunflower complete genome.</title>
        <authorList>
            <person name="Langlade N."/>
            <person name="Munos S."/>
        </authorList>
    </citation>
    <scope>NUCLEOTIDE SEQUENCE [LARGE SCALE GENOMIC DNA]</scope>
    <source>
        <tissue evidence="15">Leaves</tissue>
    </source>
</reference>
<dbReference type="GO" id="GO:0071555">
    <property type="term" value="P:cell wall organization"/>
    <property type="evidence" value="ECO:0007669"/>
    <property type="project" value="UniProtKB-KW"/>
</dbReference>
<comment type="subcellular location">
    <subcellularLocation>
        <location evidence="1 12">Golgi apparatus membrane</location>
        <topology evidence="1 12">Single-pass type II membrane protein</topology>
    </subcellularLocation>
</comment>
<evidence type="ECO:0000256" key="5">
    <source>
        <dbReference type="ARBA" id="ARBA00022692"/>
    </source>
</evidence>
<evidence type="ECO:0000256" key="3">
    <source>
        <dbReference type="ARBA" id="ARBA00022676"/>
    </source>
</evidence>
<dbReference type="GO" id="GO:0009834">
    <property type="term" value="P:plant-type secondary cell wall biogenesis"/>
    <property type="evidence" value="ECO:0000318"/>
    <property type="project" value="GO_Central"/>
</dbReference>
<sequence>MHTLMNLPYDVVWIVVEAGGVTNETAVLLERAKANLNVRVKHIGFDKKMPMFWNDRHKVESEMRLQALRVVREEKLDGIVMFADDSNMHTLELVDEIQKVEWIGAVSVGFLVHSSQSDQDPFEILKNLDVVDEKKPALSVQGPACNSSDQLIGWHTFDSTVYEQKSANYIGDMALVLPRKLEWCGFVMNSKLVWEESEFRPEWIKDLDTVAAGDEVGEIESPLSFVEDSSMVEPLGSCGKKVMLWWLRVEARTDSKFPSGWIIDPQLEVTVAVPVKRTPWPEAPTELPSNTEKEITTSIQENVR</sequence>
<evidence type="ECO:0000313" key="14">
    <source>
        <dbReference type="EMBL" id="KAF5769685.1"/>
    </source>
</evidence>
<dbReference type="GO" id="GO:0015018">
    <property type="term" value="F:galactosylgalactosylxylosylprotein 3-beta-glucuronosyltransferase activity"/>
    <property type="evidence" value="ECO:0007669"/>
    <property type="project" value="InterPro"/>
</dbReference>
<evidence type="ECO:0000313" key="15">
    <source>
        <dbReference type="EMBL" id="OTG38501.1"/>
    </source>
</evidence>
<keyword evidence="5" id="KW-0812">Transmembrane</keyword>